<keyword evidence="12 15" id="KW-0413">Isomerase</keyword>
<keyword evidence="21" id="KW-1185">Reference proteome</keyword>
<reference evidence="20 21" key="1">
    <citation type="submission" date="2017-06" db="EMBL/GenBank/DDBJ databases">
        <title>Raineya orbicola gen. nov., sp. nov. a slightly thermophilic bacterium of the phylum Bacteroidetes and the description of Raineyaceae fam. nov.</title>
        <authorList>
            <person name="Albuquerque L."/>
            <person name="Polonia A.R.M."/>
            <person name="Barroso C."/>
            <person name="Froufe H.J.C."/>
            <person name="Lage O."/>
            <person name="Lobo-Da-Cunha A."/>
            <person name="Egas C."/>
            <person name="Da Costa M.S."/>
        </authorList>
    </citation>
    <scope>NUCLEOTIDE SEQUENCE [LARGE SCALE GENOMIC DNA]</scope>
    <source>
        <strain evidence="20 21">SPSPC-11</strain>
    </source>
</reference>
<evidence type="ECO:0000256" key="14">
    <source>
        <dbReference type="ARBA" id="ARBA00063644"/>
    </source>
</evidence>
<dbReference type="PROSITE" id="PS50818">
    <property type="entry name" value="INTEIN_C_TER"/>
    <property type="match status" value="1"/>
</dbReference>
<dbReference type="NCBIfam" id="NF004043">
    <property type="entry name" value="PRK05560.1"/>
    <property type="match status" value="1"/>
</dbReference>
<dbReference type="SUPFAM" id="SSF55608">
    <property type="entry name" value="Homing endonucleases"/>
    <property type="match status" value="1"/>
</dbReference>
<dbReference type="PANTHER" id="PTHR43493:SF5">
    <property type="entry name" value="DNA GYRASE SUBUNIT A, CHLOROPLASTIC_MITOCHONDRIAL"/>
    <property type="match status" value="1"/>
</dbReference>
<keyword evidence="9" id="KW-0651">Protein splicing</keyword>
<comment type="similarity">
    <text evidence="3">Belongs to the type II topoisomerase GyrA/ParC subunit family.</text>
</comment>
<dbReference type="InterPro" id="IPR030934">
    <property type="entry name" value="Intein_C"/>
</dbReference>
<evidence type="ECO:0000256" key="3">
    <source>
        <dbReference type="ARBA" id="ARBA00008263"/>
    </source>
</evidence>
<dbReference type="SUPFAM" id="SSF56719">
    <property type="entry name" value="Type II DNA topoisomerase"/>
    <property type="match status" value="2"/>
</dbReference>
<feature type="domain" description="Topo IIA-type catalytic" evidence="19">
    <location>
        <begin position="40"/>
        <end position="930"/>
    </location>
</feature>
<dbReference type="Gene3D" id="3.90.199.10">
    <property type="entry name" value="Topoisomerase II, domain 5"/>
    <property type="match status" value="2"/>
</dbReference>
<evidence type="ECO:0000313" key="20">
    <source>
        <dbReference type="EMBL" id="PKQ68070.1"/>
    </source>
</evidence>
<dbReference type="Gene3D" id="2.170.16.10">
    <property type="entry name" value="Hedgehog/Intein (Hint) domain"/>
    <property type="match status" value="1"/>
</dbReference>
<dbReference type="SMART" id="SM00434">
    <property type="entry name" value="TOP4c"/>
    <property type="match status" value="2"/>
</dbReference>
<dbReference type="NCBIfam" id="TIGR01445">
    <property type="entry name" value="intein_Nterm"/>
    <property type="match status" value="1"/>
</dbReference>
<keyword evidence="5" id="KW-0963">Cytoplasm</keyword>
<keyword evidence="16" id="KW-0175">Coiled coil</keyword>
<dbReference type="GO" id="GO:0003677">
    <property type="term" value="F:DNA binding"/>
    <property type="evidence" value="ECO:0007669"/>
    <property type="project" value="UniProtKB-UniRule"/>
</dbReference>
<dbReference type="CDD" id="cd00187">
    <property type="entry name" value="TOP4c"/>
    <property type="match status" value="1"/>
</dbReference>
<dbReference type="InterPro" id="IPR027434">
    <property type="entry name" value="Homing_endonucl"/>
</dbReference>
<proteinExistence type="inferred from homology"/>
<evidence type="ECO:0000256" key="1">
    <source>
        <dbReference type="ARBA" id="ARBA00000185"/>
    </source>
</evidence>
<name>A0A2N3ICP7_9BACT</name>
<dbReference type="RefSeq" id="WP_207764444.1">
    <property type="nucleotide sequence ID" value="NZ_NKXO01000027.1"/>
</dbReference>
<dbReference type="InterPro" id="IPR050220">
    <property type="entry name" value="Type_II_DNA_Topoisomerases"/>
</dbReference>
<dbReference type="InterPro" id="IPR013760">
    <property type="entry name" value="Topo_IIA-like_dom_sf"/>
</dbReference>
<dbReference type="SUPFAM" id="SSF51294">
    <property type="entry name" value="Hedgehog/intein (Hint) domain"/>
    <property type="match status" value="1"/>
</dbReference>
<dbReference type="InterPro" id="IPR013757">
    <property type="entry name" value="Topo_IIA_A_a_sf"/>
</dbReference>
<dbReference type="PROSITE" id="PS50819">
    <property type="entry name" value="INTEIN_ENDONUCLEASE"/>
    <property type="match status" value="1"/>
</dbReference>
<keyword evidence="6" id="KW-0547">Nucleotide-binding</keyword>
<evidence type="ECO:0000259" key="19">
    <source>
        <dbReference type="PROSITE" id="PS52040"/>
    </source>
</evidence>
<keyword evidence="10 15" id="KW-0799">Topoisomerase</keyword>
<dbReference type="Pfam" id="PF03989">
    <property type="entry name" value="DNA_gyraseA_C"/>
    <property type="match status" value="6"/>
</dbReference>
<accession>A0A2N3ICP7</accession>
<dbReference type="GO" id="GO:0009330">
    <property type="term" value="C:DNA topoisomerase type II (double strand cut, ATP-hydrolyzing) complex"/>
    <property type="evidence" value="ECO:0007669"/>
    <property type="project" value="TreeGrafter"/>
</dbReference>
<evidence type="ECO:0000256" key="6">
    <source>
        <dbReference type="ARBA" id="ARBA00022741"/>
    </source>
</evidence>
<dbReference type="InterPro" id="IPR003587">
    <property type="entry name" value="Hint_dom_N"/>
</dbReference>
<dbReference type="AlphaFoldDB" id="A0A2N3ICP7"/>
<keyword evidence="7" id="KW-0068">Autocatalytic cleavage</keyword>
<dbReference type="FunFam" id="3.30.1360.40:FF:000002">
    <property type="entry name" value="DNA gyrase subunit A"/>
    <property type="match status" value="1"/>
</dbReference>
<dbReference type="SUPFAM" id="SSF101904">
    <property type="entry name" value="GyrA/ParC C-terminal domain-like"/>
    <property type="match status" value="1"/>
</dbReference>
<feature type="active site" description="O-(5'-phospho-DNA)-tyrosine intermediate" evidence="15">
    <location>
        <position position="128"/>
    </location>
</feature>
<evidence type="ECO:0000256" key="5">
    <source>
        <dbReference type="ARBA" id="ARBA00022490"/>
    </source>
</evidence>
<keyword evidence="11 15" id="KW-0238">DNA-binding</keyword>
<evidence type="ECO:0000256" key="4">
    <source>
        <dbReference type="ARBA" id="ARBA00012895"/>
    </source>
</evidence>
<evidence type="ECO:0000256" key="7">
    <source>
        <dbReference type="ARBA" id="ARBA00022813"/>
    </source>
</evidence>
<dbReference type="Gene3D" id="2.120.10.90">
    <property type="entry name" value="DNA gyrase/topoisomerase IV, subunit A, C-terminal"/>
    <property type="match status" value="1"/>
</dbReference>
<comment type="catalytic activity">
    <reaction evidence="1 15">
        <text>ATP-dependent breakage, passage and rejoining of double-stranded DNA.</text>
        <dbReference type="EC" id="5.6.2.2"/>
    </reaction>
</comment>
<evidence type="ECO:0000313" key="21">
    <source>
        <dbReference type="Proteomes" id="UP000233387"/>
    </source>
</evidence>
<feature type="domain" description="DOD-type homing endonuclease" evidence="18">
    <location>
        <begin position="255"/>
        <end position="396"/>
    </location>
</feature>
<organism evidence="20 21">
    <name type="scientific">Raineya orbicola</name>
    <dbReference type="NCBI Taxonomy" id="2016530"/>
    <lineage>
        <taxon>Bacteria</taxon>
        <taxon>Pseudomonadati</taxon>
        <taxon>Bacteroidota</taxon>
        <taxon>Cytophagia</taxon>
        <taxon>Cytophagales</taxon>
        <taxon>Raineyaceae</taxon>
        <taxon>Raineya</taxon>
    </lineage>
</organism>
<dbReference type="FunFam" id="2.120.10.90:FF:000005">
    <property type="entry name" value="DNA topoisomerase 4 subunit A"/>
    <property type="match status" value="1"/>
</dbReference>
<evidence type="ECO:0000256" key="17">
    <source>
        <dbReference type="SAM" id="MobiDB-lite"/>
    </source>
</evidence>
<evidence type="ECO:0000256" key="10">
    <source>
        <dbReference type="ARBA" id="ARBA00023029"/>
    </source>
</evidence>
<comment type="caution">
    <text evidence="20">The sequence shown here is derived from an EMBL/GenBank/DDBJ whole genome shotgun (WGS) entry which is preliminary data.</text>
</comment>
<dbReference type="FunFam" id="1.10.268.10:FF:000001">
    <property type="entry name" value="DNA gyrase subunit A"/>
    <property type="match status" value="1"/>
</dbReference>
<dbReference type="SMART" id="SM00305">
    <property type="entry name" value="HintC"/>
    <property type="match status" value="1"/>
</dbReference>
<evidence type="ECO:0000256" key="12">
    <source>
        <dbReference type="ARBA" id="ARBA00023235"/>
    </source>
</evidence>
<sequence>MLDDNKTLESPSNIFPVNIEDEMRTAYIDYSMSVIVSRALPDVRDGLKPVHRRVLYGMMELGVLHNKPYKKSARIVGEILGKYHPHGDSSVYETMVRMAQEWSLRYPLVDGQGNFGSIDGDSPAAMRYCLTGDTLIKTNYGLVALKDLVKNSLPDSEQEIDLQVLSMHQKVHKATKFFNSGYHPIWELTTQEGYQLKGSSNHPILILSKDETGKPIFVWKELSKVKAGDKIVIERSQTNLYAQKASSKDIYQSIVAACLIAEGSISSKRVTFNNTDKKYFDDFINAYQNLIGSKFYVYQRKLPSGKEIYEFDVQNISEFAQNELFTQLAGLKSAEKHIPHCILQAPKEAQKIFLQYLFEGDASVSLLKKNTISLQYCTQSLTLARELQILLLEFGIISRISFTQKRKEYKLVISGFHNVQLFYENINFASQKATKLAKIVEQERQRQQEKPIKYALSKDFIPYIANYIRQYAPHKFLEKNNFDRYERIAKYYEQILNTLNNVYLQSLFQELVAKRYYYATVKTCHLLPEKDIVYSVKVESDCHSFVANGFVNHNTEARLQRIAEELIGEINKDTVNFQPNFDDSLTEPTVLPAKIPNLLINGTSGIAVGMATNMAPHNLSEVIEGILAYIDNPEISISELMKYILAPDFPTGGIIYGYEGVRNAYKTGRGRIIIRAKANFEQSKSGKDLIVVTEIPYMVNKAAMIEKTAQLINEKKIEGISDIRDESDRDGLRIVYELKKDAIPAIVLNNLFKYTQLQTAFSVNNVALVKGRPATLNLKELIKYYVEHRHEVVIRRTKFDLNEAQKRAHILAGLLIALDNLDAVITLIRNAQDPDEAKTGLMNNFSLTEIQAKAILDMRLQRLTGLEREKIVAENKEITALIADLENILADEKRRMEIIKQELVEIKERYGDKRKTEIVYSAEEFQDEDMIADEQVVITISHKGYIKRTPLSEYRVQGRGGIGSRGVTTKEDDFTEHLFVATNHNYLLIFTESGKVFWIKVYEIPEGSKTAQGRAIQNLIQIENGDKVRAVINVETLEDEDYINNHYLVMCTEKGIIKKTTLEAYSRPRATGINAININEGDKLIEVRMTTGNDHIIIATQSGRAIHFHEENVRPMGRNATGVRGIWLDETNPDDIVIGMVCVQSQNQHLLVVSERGFGKRSEVEEYRITARGGKGVKAMNLTEKTGKLVAIKEVSDNDDLMIINKSGITIRIRVSDLRLQGRATQGVKLITLNKDDEISSVAKIEKMEGEESETTPAESTSVS</sequence>
<evidence type="ECO:0000256" key="8">
    <source>
        <dbReference type="ARBA" id="ARBA00022840"/>
    </source>
</evidence>
<dbReference type="InterPro" id="IPR035516">
    <property type="entry name" value="Gyrase/topoIV_suA_C"/>
</dbReference>
<dbReference type="SMART" id="SM00306">
    <property type="entry name" value="HintN"/>
    <property type="match status" value="1"/>
</dbReference>
<comment type="subunit">
    <text evidence="14">Heterotetramer composed of ParC and ParE.</text>
</comment>
<dbReference type="Pfam" id="PF14890">
    <property type="entry name" value="Intein_splicing"/>
    <property type="match status" value="1"/>
</dbReference>
<gene>
    <name evidence="20" type="ORF">Rain11_1797</name>
</gene>
<dbReference type="GO" id="GO:0003918">
    <property type="term" value="F:DNA topoisomerase type II (double strand cut, ATP-hydrolyzing) activity"/>
    <property type="evidence" value="ECO:0007669"/>
    <property type="project" value="UniProtKB-EC"/>
</dbReference>
<dbReference type="Proteomes" id="UP000233387">
    <property type="component" value="Unassembled WGS sequence"/>
</dbReference>
<dbReference type="InterPro" id="IPR003586">
    <property type="entry name" value="Hint_dom_C"/>
</dbReference>
<dbReference type="Gene3D" id="3.10.28.10">
    <property type="entry name" value="Homing endonucleases"/>
    <property type="match status" value="1"/>
</dbReference>
<dbReference type="InterPro" id="IPR002205">
    <property type="entry name" value="Topo_IIA_dom_A"/>
</dbReference>
<dbReference type="PANTHER" id="PTHR43493">
    <property type="entry name" value="DNA GYRASE/TOPOISOMERASE SUBUNIT A"/>
    <property type="match status" value="1"/>
</dbReference>
<dbReference type="CDD" id="cd00081">
    <property type="entry name" value="Hint"/>
    <property type="match status" value="1"/>
</dbReference>
<feature type="region of interest" description="Disordered" evidence="17">
    <location>
        <begin position="1244"/>
        <end position="1264"/>
    </location>
</feature>
<dbReference type="InterPro" id="IPR036844">
    <property type="entry name" value="Hint_dom_sf"/>
</dbReference>
<dbReference type="InterPro" id="IPR013758">
    <property type="entry name" value="Topo_IIA_A/C_ab"/>
</dbReference>
<dbReference type="Gene3D" id="1.10.268.10">
    <property type="entry name" value="Topoisomerase, domain 3"/>
    <property type="match status" value="1"/>
</dbReference>
<dbReference type="Gene3D" id="3.30.1360.40">
    <property type="match status" value="1"/>
</dbReference>
<dbReference type="NCBIfam" id="TIGR01063">
    <property type="entry name" value="gyrA"/>
    <property type="match status" value="1"/>
</dbReference>
<evidence type="ECO:0000256" key="11">
    <source>
        <dbReference type="ARBA" id="ARBA00023125"/>
    </source>
</evidence>
<evidence type="ECO:0000256" key="9">
    <source>
        <dbReference type="ARBA" id="ARBA00023000"/>
    </source>
</evidence>
<evidence type="ECO:0000256" key="13">
    <source>
        <dbReference type="ARBA" id="ARBA00026190"/>
    </source>
</evidence>
<dbReference type="PROSITE" id="PS50817">
    <property type="entry name" value="INTEIN_N_TER"/>
    <property type="match status" value="1"/>
</dbReference>
<keyword evidence="8" id="KW-0067">ATP-binding</keyword>
<evidence type="ECO:0000256" key="2">
    <source>
        <dbReference type="ARBA" id="ARBA00001978"/>
    </source>
</evidence>
<evidence type="ECO:0000256" key="15">
    <source>
        <dbReference type="PROSITE-ProRule" id="PRU01384"/>
    </source>
</evidence>
<dbReference type="GO" id="GO:0004519">
    <property type="term" value="F:endonuclease activity"/>
    <property type="evidence" value="ECO:0007669"/>
    <property type="project" value="InterPro"/>
</dbReference>
<dbReference type="GO" id="GO:0005737">
    <property type="term" value="C:cytoplasm"/>
    <property type="evidence" value="ECO:0007669"/>
    <property type="project" value="TreeGrafter"/>
</dbReference>
<feature type="compositionally biased region" description="Low complexity" evidence="17">
    <location>
        <begin position="1255"/>
        <end position="1264"/>
    </location>
</feature>
<dbReference type="EMBL" id="NKXO01000027">
    <property type="protein sequence ID" value="PKQ68070.1"/>
    <property type="molecule type" value="Genomic_DNA"/>
</dbReference>
<dbReference type="Pfam" id="PF14528">
    <property type="entry name" value="LAGLIDADG_3"/>
    <property type="match status" value="1"/>
</dbReference>
<protein>
    <recommendedName>
        <fullName evidence="13">DNA gyrase subunit A</fullName>
        <ecNumber evidence="4">5.6.2.2</ecNumber>
    </recommendedName>
</protein>
<comment type="function">
    <text evidence="2">A type II topoisomerase that negatively supercoils closed circular double-stranded (ds) DNA in an ATP-dependent manner to modulate DNA topology and maintain chromosomes in an underwound state. Negative supercoiling favors strand separation, and DNA replication, transcription, recombination and repair, all of which involve strand separation. Also able to catalyze the interconversion of other topological isomers of dsDNA rings, including catenanes and knotted rings. Type II topoisomerases break and join 2 DNA strands simultaneously in an ATP-dependent manner.</text>
</comment>
<evidence type="ECO:0000256" key="16">
    <source>
        <dbReference type="SAM" id="Coils"/>
    </source>
</evidence>
<feature type="coiled-coil region" evidence="16">
    <location>
        <begin position="875"/>
        <end position="909"/>
    </location>
</feature>
<dbReference type="GO" id="GO:0005524">
    <property type="term" value="F:ATP binding"/>
    <property type="evidence" value="ECO:0007669"/>
    <property type="project" value="UniProtKB-KW"/>
</dbReference>
<dbReference type="PROSITE" id="PS52040">
    <property type="entry name" value="TOPO_IIA"/>
    <property type="match status" value="1"/>
</dbReference>
<dbReference type="Pfam" id="PF00521">
    <property type="entry name" value="DNA_topoisoIV"/>
    <property type="match status" value="2"/>
</dbReference>
<dbReference type="EC" id="5.6.2.2" evidence="4"/>
<dbReference type="GO" id="GO:0006265">
    <property type="term" value="P:DNA topological change"/>
    <property type="evidence" value="ECO:0007669"/>
    <property type="project" value="UniProtKB-UniRule"/>
</dbReference>
<dbReference type="InterPro" id="IPR004042">
    <property type="entry name" value="Intein_endonuc_central"/>
</dbReference>
<evidence type="ECO:0000259" key="18">
    <source>
        <dbReference type="PROSITE" id="PS50819"/>
    </source>
</evidence>
<dbReference type="PRINTS" id="PR00379">
    <property type="entry name" value="INTEIN"/>
</dbReference>
<dbReference type="InterPro" id="IPR006141">
    <property type="entry name" value="Intein_N"/>
</dbReference>
<dbReference type="InterPro" id="IPR004860">
    <property type="entry name" value="LAGLIDADG_dom"/>
</dbReference>
<dbReference type="InterPro" id="IPR006142">
    <property type="entry name" value="INTEIN"/>
</dbReference>
<dbReference type="InterPro" id="IPR006691">
    <property type="entry name" value="GyrA/parC_rep"/>
</dbReference>
<dbReference type="GO" id="GO:0016539">
    <property type="term" value="P:intein-mediated protein splicing"/>
    <property type="evidence" value="ECO:0007669"/>
    <property type="project" value="InterPro"/>
</dbReference>